<accession>A0A7M7J636</accession>
<reference evidence="3" key="1">
    <citation type="submission" date="2021-01" db="UniProtKB">
        <authorList>
            <consortium name="EnsemblMetazoa"/>
        </authorList>
    </citation>
    <scope>IDENTIFICATION</scope>
</reference>
<dbReference type="EnsemblMetazoa" id="XM_016987369">
    <property type="protein sequence ID" value="XP_016842858"/>
    <property type="gene ID" value="LOC103315641"/>
</dbReference>
<keyword evidence="2" id="KW-0472">Membrane</keyword>
<evidence type="ECO:0000313" key="4">
    <source>
        <dbReference type="Proteomes" id="UP000002358"/>
    </source>
</evidence>
<evidence type="ECO:0000256" key="1">
    <source>
        <dbReference type="SAM" id="MobiDB-lite"/>
    </source>
</evidence>
<feature type="compositionally biased region" description="Basic and acidic residues" evidence="1">
    <location>
        <begin position="551"/>
        <end position="561"/>
    </location>
</feature>
<organism evidence="3 4">
    <name type="scientific">Nasonia vitripennis</name>
    <name type="common">Parasitic wasp</name>
    <dbReference type="NCBI Taxonomy" id="7425"/>
    <lineage>
        <taxon>Eukaryota</taxon>
        <taxon>Metazoa</taxon>
        <taxon>Ecdysozoa</taxon>
        <taxon>Arthropoda</taxon>
        <taxon>Hexapoda</taxon>
        <taxon>Insecta</taxon>
        <taxon>Pterygota</taxon>
        <taxon>Neoptera</taxon>
        <taxon>Endopterygota</taxon>
        <taxon>Hymenoptera</taxon>
        <taxon>Apocrita</taxon>
        <taxon>Proctotrupomorpha</taxon>
        <taxon>Chalcidoidea</taxon>
        <taxon>Pteromalidae</taxon>
        <taxon>Pteromalinae</taxon>
        <taxon>Nasonia</taxon>
    </lineage>
</organism>
<dbReference type="Proteomes" id="UP000002358">
    <property type="component" value="Chromosome 2"/>
</dbReference>
<name>A0A7M7J636_NASVI</name>
<dbReference type="RefSeq" id="XP_016842858.1">
    <property type="nucleotide sequence ID" value="XM_016987369.3"/>
</dbReference>
<feature type="compositionally biased region" description="Polar residues" evidence="1">
    <location>
        <begin position="505"/>
        <end position="519"/>
    </location>
</feature>
<sequence length="586" mass="64850">MFASTAPSGGRYLTLNLLPQSVLEGAFALALVVLLAVPLVARIHRLLEDAPKDSRDVRGIADDRSPGMHGLDAIPSDTSLRFDLHESEAKDAEKMRRAESRDDDARVFDYRAYRHRLMEEVLMKYYAERQPPGQVVMNSIHLNAQDDSNFHSKGRDLFGFIDDVDEPSGRKNASYVHPLDHFLVKGPQRATTEEKSIETRSPSLWSIPDMISDARLSSVKNEGELVVSLPRTSQHHRNHLETLTRADHHGRYEAEERPKTVASRLPTKPLESKGQQKPHYRMQPAEILRIDREDCSSRPLTAGESSSDLGSSLYDTVDSRRRRGRGDDPKNLKRPWLVSSHPESYNRKYGKQLRESLFDARWRLRQSSPRQSNATAANCSSTASLLSAVSRSPSPSSDSRAPAPPTCQQKGSEVLQKVTLLSSSLEQSDRRERSKLGLPEAQEGNEFSKSQAPAASVASIASSPGTPRRRVSRLPLHINSKKPIASKLSPSETEGRAKSEDQRPQAISSSSERPKTTSGAVGRTAASKPRKLAVSGEKRPKTSDYSAEAPKTQKPEDEAGKKPVSWSVTLATKSIKRKPRSSANGN</sequence>
<feature type="region of interest" description="Disordered" evidence="1">
    <location>
        <begin position="230"/>
        <end position="337"/>
    </location>
</feature>
<evidence type="ECO:0000313" key="3">
    <source>
        <dbReference type="EnsemblMetazoa" id="XP_016842858"/>
    </source>
</evidence>
<dbReference type="GeneID" id="103315641"/>
<feature type="compositionally biased region" description="Basic and acidic residues" evidence="1">
    <location>
        <begin position="239"/>
        <end position="259"/>
    </location>
</feature>
<evidence type="ECO:0000256" key="2">
    <source>
        <dbReference type="SAM" id="Phobius"/>
    </source>
</evidence>
<feature type="compositionally biased region" description="Low complexity" evidence="1">
    <location>
        <begin position="384"/>
        <end position="401"/>
    </location>
</feature>
<protein>
    <submittedName>
        <fullName evidence="3">Uncharacterized protein</fullName>
    </submittedName>
</protein>
<dbReference type="OrthoDB" id="7617356at2759"/>
<feature type="compositionally biased region" description="Basic and acidic residues" evidence="1">
    <location>
        <begin position="493"/>
        <end position="503"/>
    </location>
</feature>
<feature type="transmembrane region" description="Helical" evidence="2">
    <location>
        <begin position="22"/>
        <end position="41"/>
    </location>
</feature>
<feature type="compositionally biased region" description="Low complexity" evidence="1">
    <location>
        <begin position="450"/>
        <end position="463"/>
    </location>
</feature>
<proteinExistence type="predicted"/>
<feature type="region of interest" description="Disordered" evidence="1">
    <location>
        <begin position="384"/>
        <end position="586"/>
    </location>
</feature>
<keyword evidence="2" id="KW-0812">Transmembrane</keyword>
<keyword evidence="4" id="KW-1185">Reference proteome</keyword>
<keyword evidence="2" id="KW-1133">Transmembrane helix</keyword>
<dbReference type="AlphaFoldDB" id="A0A7M7J636"/>
<feature type="compositionally biased region" description="Polar residues" evidence="1">
    <location>
        <begin position="303"/>
        <end position="314"/>
    </location>
</feature>